<gene>
    <name evidence="2" type="ORF">AAEO57_20730</name>
</gene>
<feature type="domain" description="DUF6794" evidence="1">
    <location>
        <begin position="44"/>
        <end position="126"/>
    </location>
</feature>
<keyword evidence="3" id="KW-1185">Reference proteome</keyword>
<protein>
    <submittedName>
        <fullName evidence="2">DUF6794 domain-containing protein</fullName>
    </submittedName>
</protein>
<name>A0ABU9IUR7_9FLAO</name>
<sequence length="265" mass="31716">MKKLLSIIYLIFVTTICIGQTNVKKSKQEDNVRFTIDTIQGVYIPKDLDDSFKQINSFWADSTKIKLKQLSENEFSARVHMGFGMWMRNNWQLWGGSRLSKFFNNNGIFHPDDMSGIILNSYHRYLNNNEINFEQQVQYYKDYWEKSKKAEIEKKESEFAKYKITDTISFNYTKGFVNEAQEKKFDNEICIAKGIITELNKKDYFIKVKIIETCDKKGIIYYDNDGYRIYDPKTQEWSDPKKRIIKRIKKGKQTWFNYEDWEPNE</sequence>
<dbReference type="Pfam" id="PF20594">
    <property type="entry name" value="DUF6794"/>
    <property type="match status" value="1"/>
</dbReference>
<organism evidence="2 3">
    <name type="scientific">Flavobacterium calami</name>
    <dbReference type="NCBI Taxonomy" id="3139144"/>
    <lineage>
        <taxon>Bacteria</taxon>
        <taxon>Pseudomonadati</taxon>
        <taxon>Bacteroidota</taxon>
        <taxon>Flavobacteriia</taxon>
        <taxon>Flavobacteriales</taxon>
        <taxon>Flavobacteriaceae</taxon>
        <taxon>Flavobacterium</taxon>
    </lineage>
</organism>
<dbReference type="EMBL" id="JBBYHS010000038">
    <property type="protein sequence ID" value="MEL1256219.1"/>
    <property type="molecule type" value="Genomic_DNA"/>
</dbReference>
<evidence type="ECO:0000313" key="3">
    <source>
        <dbReference type="Proteomes" id="UP001485226"/>
    </source>
</evidence>
<proteinExistence type="predicted"/>
<accession>A0ABU9IUR7</accession>
<dbReference type="InterPro" id="IPR046744">
    <property type="entry name" value="DUF6794"/>
</dbReference>
<dbReference type="RefSeq" id="WP_341694933.1">
    <property type="nucleotide sequence ID" value="NZ_JBBYHS010000038.1"/>
</dbReference>
<evidence type="ECO:0000259" key="1">
    <source>
        <dbReference type="Pfam" id="PF20594"/>
    </source>
</evidence>
<reference evidence="2 3" key="1">
    <citation type="submission" date="2024-04" db="EMBL/GenBank/DDBJ databases">
        <title>Flavobacterium sp. DGU38 16S ribosomal RNA gene Genome sequencing and assembly.</title>
        <authorList>
            <person name="Park S."/>
        </authorList>
    </citation>
    <scope>NUCLEOTIDE SEQUENCE [LARGE SCALE GENOMIC DNA]</scope>
    <source>
        <strain evidence="2 3">DGU38</strain>
    </source>
</reference>
<evidence type="ECO:0000313" key="2">
    <source>
        <dbReference type="EMBL" id="MEL1256219.1"/>
    </source>
</evidence>
<dbReference type="Proteomes" id="UP001485226">
    <property type="component" value="Unassembled WGS sequence"/>
</dbReference>
<comment type="caution">
    <text evidence="2">The sequence shown here is derived from an EMBL/GenBank/DDBJ whole genome shotgun (WGS) entry which is preliminary data.</text>
</comment>